<dbReference type="RefSeq" id="WP_151677331.1">
    <property type="nucleotide sequence ID" value="NZ_WBWA01000003.1"/>
</dbReference>
<sequence>MTYSNQIDALEFRVEQWDDDDIRPEQLLSCSTNALLARAAFEEAVKLRGERRLLLRHRARILAEHVPERLQPKKNAAPEPRR</sequence>
<gene>
    <name evidence="1" type="ORF">F9K91_05040</name>
    <name evidence="2" type="ORF">HGG76_05970</name>
</gene>
<dbReference type="EMBL" id="WBWA01000003">
    <property type="protein sequence ID" value="KAB2666549.1"/>
    <property type="molecule type" value="Genomic_DNA"/>
</dbReference>
<evidence type="ECO:0000313" key="1">
    <source>
        <dbReference type="EMBL" id="KAB2666549.1"/>
    </source>
</evidence>
<evidence type="ECO:0000313" key="3">
    <source>
        <dbReference type="Proteomes" id="UP000430843"/>
    </source>
</evidence>
<protein>
    <submittedName>
        <fullName evidence="2">Uncharacterized protein</fullName>
    </submittedName>
</protein>
<organism evidence="2 4">
    <name type="scientific">Brucella tritici</name>
    <dbReference type="NCBI Taxonomy" id="94626"/>
    <lineage>
        <taxon>Bacteria</taxon>
        <taxon>Pseudomonadati</taxon>
        <taxon>Pseudomonadota</taxon>
        <taxon>Alphaproteobacteria</taxon>
        <taxon>Hyphomicrobiales</taxon>
        <taxon>Brucellaceae</taxon>
        <taxon>Brucella/Ochrobactrum group</taxon>
        <taxon>Brucella</taxon>
    </lineage>
</organism>
<dbReference type="AlphaFoldDB" id="A0A7X6FP83"/>
<reference evidence="2 4" key="2">
    <citation type="submission" date="2020-04" db="EMBL/GenBank/DDBJ databases">
        <title>Whole genome sequencing of clinical and environmental type strains of Ochrobactrum.</title>
        <authorList>
            <person name="Dharne M."/>
        </authorList>
    </citation>
    <scope>NUCLEOTIDE SEQUENCE [LARGE SCALE GENOMIC DNA]</scope>
    <source>
        <strain evidence="2 4">DSM 13340</strain>
    </source>
</reference>
<dbReference type="Proteomes" id="UP000558475">
    <property type="component" value="Unassembled WGS sequence"/>
</dbReference>
<accession>A0A7X6FP83</accession>
<comment type="caution">
    <text evidence="2">The sequence shown here is derived from an EMBL/GenBank/DDBJ whole genome shotgun (WGS) entry which is preliminary data.</text>
</comment>
<name>A0A7X6FP83_9HYPH</name>
<evidence type="ECO:0000313" key="2">
    <source>
        <dbReference type="EMBL" id="NKW09440.1"/>
    </source>
</evidence>
<dbReference type="Proteomes" id="UP000430843">
    <property type="component" value="Unassembled WGS sequence"/>
</dbReference>
<proteinExistence type="predicted"/>
<keyword evidence="3" id="KW-1185">Reference proteome</keyword>
<evidence type="ECO:0000313" key="4">
    <source>
        <dbReference type="Proteomes" id="UP000558475"/>
    </source>
</evidence>
<dbReference type="EMBL" id="JAAXZB010000001">
    <property type="protein sequence ID" value="NKW09440.1"/>
    <property type="molecule type" value="Genomic_DNA"/>
</dbReference>
<reference evidence="1 3" key="1">
    <citation type="submission" date="2019-09" db="EMBL/GenBank/DDBJ databases">
        <title>Taxonomic organization of the family Brucellaceae based on a phylogenomic approach.</title>
        <authorList>
            <person name="Leclercq S."/>
            <person name="Cloeckaert A."/>
            <person name="Zygmunt M.S."/>
        </authorList>
    </citation>
    <scope>NUCLEOTIDE SEQUENCE [LARGE SCALE GENOMIC DNA]</scope>
    <source>
        <strain evidence="1 3">LMG 18957</strain>
    </source>
</reference>